<evidence type="ECO:0000256" key="6">
    <source>
        <dbReference type="ARBA" id="ARBA00023170"/>
    </source>
</evidence>
<evidence type="ECO:0008006" key="11">
    <source>
        <dbReference type="Google" id="ProtNLM"/>
    </source>
</evidence>
<accession>A0A1A9WV32</accession>
<name>A0A1A9WV32_9MUSC</name>
<proteinExistence type="predicted"/>
<evidence type="ECO:0000256" key="5">
    <source>
        <dbReference type="ARBA" id="ARBA00023136"/>
    </source>
</evidence>
<dbReference type="GO" id="GO:0005886">
    <property type="term" value="C:plasma membrane"/>
    <property type="evidence" value="ECO:0007669"/>
    <property type="project" value="UniProtKB-SubCell"/>
</dbReference>
<feature type="transmembrane region" description="Helical" evidence="8">
    <location>
        <begin position="420"/>
        <end position="437"/>
    </location>
</feature>
<dbReference type="STRING" id="37001.A0A1A9WV32"/>
<evidence type="ECO:0000256" key="4">
    <source>
        <dbReference type="ARBA" id="ARBA00022989"/>
    </source>
</evidence>
<feature type="transmembrane region" description="Helical" evidence="8">
    <location>
        <begin position="366"/>
        <end position="385"/>
    </location>
</feature>
<dbReference type="PANTHER" id="PTHR42643:SF39">
    <property type="entry name" value="IONOTROPIC RECEPTOR 56A-RELATED"/>
    <property type="match status" value="1"/>
</dbReference>
<evidence type="ECO:0000256" key="3">
    <source>
        <dbReference type="ARBA" id="ARBA00022692"/>
    </source>
</evidence>
<dbReference type="EnsemblMetazoa" id="GBRI033584-RA">
    <property type="protein sequence ID" value="GBRI033584-PA"/>
    <property type="gene ID" value="GBRI033584"/>
</dbReference>
<keyword evidence="4 8" id="KW-1133">Transmembrane helix</keyword>
<evidence type="ECO:0000256" key="1">
    <source>
        <dbReference type="ARBA" id="ARBA00004651"/>
    </source>
</evidence>
<dbReference type="VEuPathDB" id="VectorBase:GBRI033584"/>
<evidence type="ECO:0000256" key="2">
    <source>
        <dbReference type="ARBA" id="ARBA00022475"/>
    </source>
</evidence>
<evidence type="ECO:0000313" key="9">
    <source>
        <dbReference type="EnsemblMetazoa" id="GBRI033584-PA"/>
    </source>
</evidence>
<keyword evidence="7" id="KW-0325">Glycoprotein</keyword>
<sequence length="613" mass="71144">MEGQKTIDVQEKVSNDSNNKAIVDMIYEDFSTTPSDSPITSHATYLLLILMASHFIMETKTQVFNSSLAIEISKSLHKAFKIRNFVFFLSEHLLNDMDIMADFFPKFWKNFPRTPYVMVTRMYSHMQGFLDTRSLIYVFTTGYDDPILNLAANNLKGIRYFRTILVFLPRGIHNKSIVLDAEEYVNFNDNLLNIFAWIWKKQFSRTLLLSVANNIYLQEPFPTPTIINKTDNWSIGDFFIRYTKNLRGRIIKTPICYDLPRVFRLPNNVPSGVSGKLFAAFMRSINASLIDDTTCYSIKTPYNLTKILQDVYEGHFEISIHSYTEMLHSPAGSSYPVGINDFCFIVPFRRHSPEHLFLQRTLQNSAWVLVVFGVFYVTLCILWLSPEEKRDFSLAFLQSISSFLYLPPPQTLNTRAKYTHILSILLFILGFCLTNLYQSKMSSYLTASLPDSQINTMADLLATDLKVMVMEHELPILKSAGFHSEFLKRLIPVKKDIMDFHRDHLNTTYGYSSQTDRWHFLNKQQVQLNYPLFHLSEICIGPYYLVFPIHEDSILHKSLRYFILYTAQYGLQVYWSRGAFADALALKYVNMMVVNEEIKPFLEPGKTSLHFET</sequence>
<comment type="subcellular location">
    <subcellularLocation>
        <location evidence="1">Cell membrane</location>
        <topology evidence="1">Multi-pass membrane protein</topology>
    </subcellularLocation>
</comment>
<keyword evidence="2" id="KW-1003">Cell membrane</keyword>
<evidence type="ECO:0000313" key="10">
    <source>
        <dbReference type="Proteomes" id="UP000091820"/>
    </source>
</evidence>
<evidence type="ECO:0000256" key="8">
    <source>
        <dbReference type="SAM" id="Phobius"/>
    </source>
</evidence>
<keyword evidence="10" id="KW-1185">Reference proteome</keyword>
<evidence type="ECO:0000256" key="7">
    <source>
        <dbReference type="ARBA" id="ARBA00023180"/>
    </source>
</evidence>
<dbReference type="PANTHER" id="PTHR42643">
    <property type="entry name" value="IONOTROPIC RECEPTOR 20A-RELATED"/>
    <property type="match status" value="1"/>
</dbReference>
<reference evidence="10" key="1">
    <citation type="submission" date="2014-03" db="EMBL/GenBank/DDBJ databases">
        <authorList>
            <person name="Aksoy S."/>
            <person name="Warren W."/>
            <person name="Wilson R.K."/>
        </authorList>
    </citation>
    <scope>NUCLEOTIDE SEQUENCE [LARGE SCALE GENOMIC DNA]</scope>
    <source>
        <strain evidence="10">IAEA</strain>
    </source>
</reference>
<keyword evidence="5 8" id="KW-0472">Membrane</keyword>
<dbReference type="Proteomes" id="UP000091820">
    <property type="component" value="Unassembled WGS sequence"/>
</dbReference>
<keyword evidence="3 8" id="KW-0812">Transmembrane</keyword>
<dbReference type="AlphaFoldDB" id="A0A1A9WV32"/>
<dbReference type="InterPro" id="IPR052192">
    <property type="entry name" value="Insect_Ionotropic_Sensory_Rcpt"/>
</dbReference>
<organism evidence="9 10">
    <name type="scientific">Glossina brevipalpis</name>
    <dbReference type="NCBI Taxonomy" id="37001"/>
    <lineage>
        <taxon>Eukaryota</taxon>
        <taxon>Metazoa</taxon>
        <taxon>Ecdysozoa</taxon>
        <taxon>Arthropoda</taxon>
        <taxon>Hexapoda</taxon>
        <taxon>Insecta</taxon>
        <taxon>Pterygota</taxon>
        <taxon>Neoptera</taxon>
        <taxon>Endopterygota</taxon>
        <taxon>Diptera</taxon>
        <taxon>Brachycera</taxon>
        <taxon>Muscomorpha</taxon>
        <taxon>Hippoboscoidea</taxon>
        <taxon>Glossinidae</taxon>
        <taxon>Glossina</taxon>
    </lineage>
</organism>
<protein>
    <recommendedName>
        <fullName evidence="11">Ionotropic glutamate receptor C-terminal domain-containing protein</fullName>
    </recommendedName>
</protein>
<keyword evidence="6" id="KW-0675">Receptor</keyword>
<reference evidence="9" key="2">
    <citation type="submission" date="2020-05" db="UniProtKB">
        <authorList>
            <consortium name="EnsemblMetazoa"/>
        </authorList>
    </citation>
    <scope>IDENTIFICATION</scope>
    <source>
        <strain evidence="9">IAEA</strain>
    </source>
</reference>